<dbReference type="GO" id="GO:0050650">
    <property type="term" value="P:chondroitin sulfate proteoglycan biosynthetic process"/>
    <property type="evidence" value="ECO:0007669"/>
    <property type="project" value="InterPro"/>
</dbReference>
<proteinExistence type="predicted"/>
<dbReference type="EMBL" id="CATQJA010000432">
    <property type="protein sequence ID" value="CAJ0560267.1"/>
    <property type="molecule type" value="Genomic_DNA"/>
</dbReference>
<dbReference type="AlphaFoldDB" id="A0AA36FPJ0"/>
<dbReference type="GO" id="GO:0016020">
    <property type="term" value="C:membrane"/>
    <property type="evidence" value="ECO:0007669"/>
    <property type="project" value="InterPro"/>
</dbReference>
<sequence length="235" mass="27029">MAKDAPAWNSHRTYGSLRLSWLVRGYKLLGRRCLAGAPGQEHETGIGLEFCKIPKTGSTIVGNILCDVIREYHGITYAQNISDRLDGEFPCFAHNTFKRFNNGVAKWKLQKKIKFAVVRDPIDRFVSMLLRKCQGRDIHEFAEKVHDALMHRISFVNRDPDIKLHVLPQADFCDLGSNLEQYEVIYWSEDRLKMKKQFEGLFEKAGVPKEIVAKVLRHLTESSTSHAQRDNDRKS</sequence>
<accession>A0AA36FPJ0</accession>
<dbReference type="Pfam" id="PF03567">
    <property type="entry name" value="Sulfotransfer_2"/>
    <property type="match status" value="1"/>
</dbReference>
<dbReference type="PANTHER" id="PTHR22900:SF5">
    <property type="entry name" value="PROTEIN CBG14245"/>
    <property type="match status" value="1"/>
</dbReference>
<comment type="caution">
    <text evidence="1">The sequence shown here is derived from an EMBL/GenBank/DDBJ whole genome shotgun (WGS) entry which is preliminary data.</text>
</comment>
<feature type="non-terminal residue" evidence="1">
    <location>
        <position position="1"/>
    </location>
</feature>
<keyword evidence="2" id="KW-1185">Reference proteome</keyword>
<reference evidence="1" key="1">
    <citation type="submission" date="2023-06" db="EMBL/GenBank/DDBJ databases">
        <authorList>
            <person name="Delattre M."/>
        </authorList>
    </citation>
    <scope>NUCLEOTIDE SEQUENCE</scope>
    <source>
        <strain evidence="1">AF72</strain>
    </source>
</reference>
<protein>
    <recommendedName>
        <fullName evidence="3">Sulfotransferase</fullName>
    </recommendedName>
</protein>
<dbReference type="PANTHER" id="PTHR22900">
    <property type="entry name" value="PROTEIN CBG14245-RELATED"/>
    <property type="match status" value="1"/>
</dbReference>
<dbReference type="GO" id="GO:1902884">
    <property type="term" value="P:positive regulation of response to oxidative stress"/>
    <property type="evidence" value="ECO:0007669"/>
    <property type="project" value="InterPro"/>
</dbReference>
<evidence type="ECO:0008006" key="3">
    <source>
        <dbReference type="Google" id="ProtNLM"/>
    </source>
</evidence>
<gene>
    <name evidence="1" type="ORF">MSPICULIGERA_LOCUS1505</name>
</gene>
<name>A0AA36FPJ0_9BILA</name>
<dbReference type="SUPFAM" id="SSF52540">
    <property type="entry name" value="P-loop containing nucleoside triphosphate hydrolases"/>
    <property type="match status" value="1"/>
</dbReference>
<dbReference type="InterPro" id="IPR007669">
    <property type="entry name" value="Chst-1-like"/>
</dbReference>
<organism evidence="1 2">
    <name type="scientific">Mesorhabditis spiculigera</name>
    <dbReference type="NCBI Taxonomy" id="96644"/>
    <lineage>
        <taxon>Eukaryota</taxon>
        <taxon>Metazoa</taxon>
        <taxon>Ecdysozoa</taxon>
        <taxon>Nematoda</taxon>
        <taxon>Chromadorea</taxon>
        <taxon>Rhabditida</taxon>
        <taxon>Rhabditina</taxon>
        <taxon>Rhabditomorpha</taxon>
        <taxon>Rhabditoidea</taxon>
        <taxon>Rhabditidae</taxon>
        <taxon>Mesorhabditinae</taxon>
        <taxon>Mesorhabditis</taxon>
    </lineage>
</organism>
<dbReference type="Proteomes" id="UP001177023">
    <property type="component" value="Unassembled WGS sequence"/>
</dbReference>
<evidence type="ECO:0000313" key="2">
    <source>
        <dbReference type="Proteomes" id="UP001177023"/>
    </source>
</evidence>
<dbReference type="InterPro" id="IPR027417">
    <property type="entry name" value="P-loop_NTPase"/>
</dbReference>
<dbReference type="Gene3D" id="3.40.50.300">
    <property type="entry name" value="P-loop containing nucleotide triphosphate hydrolases"/>
    <property type="match status" value="1"/>
</dbReference>
<dbReference type="GO" id="GO:0047756">
    <property type="term" value="F:chondroitin 4-sulfotransferase activity"/>
    <property type="evidence" value="ECO:0007669"/>
    <property type="project" value="InterPro"/>
</dbReference>
<dbReference type="InterPro" id="IPR005331">
    <property type="entry name" value="Sulfotransferase"/>
</dbReference>
<evidence type="ECO:0000313" key="1">
    <source>
        <dbReference type="EMBL" id="CAJ0560267.1"/>
    </source>
</evidence>